<dbReference type="InterPro" id="IPR002044">
    <property type="entry name" value="CBM20"/>
</dbReference>
<dbReference type="EMBL" id="GL433840">
    <property type="protein sequence ID" value="EFN57326.1"/>
    <property type="molecule type" value="Genomic_DNA"/>
</dbReference>
<protein>
    <recommendedName>
        <fullName evidence="12">CBM20 domain-containing protein</fullName>
    </recommendedName>
</protein>
<dbReference type="InterPro" id="IPR013783">
    <property type="entry name" value="Ig-like_fold"/>
</dbReference>
<feature type="region of interest" description="Disordered" evidence="11">
    <location>
        <begin position="797"/>
        <end position="822"/>
    </location>
</feature>
<keyword evidence="8" id="KW-0067">ATP-binding</keyword>
<keyword evidence="4" id="KW-0808">Transferase</keyword>
<feature type="region of interest" description="Disordered" evidence="11">
    <location>
        <begin position="142"/>
        <end position="189"/>
    </location>
</feature>
<feature type="compositionally biased region" description="Low complexity" evidence="11">
    <location>
        <begin position="12"/>
        <end position="21"/>
    </location>
</feature>
<evidence type="ECO:0000256" key="1">
    <source>
        <dbReference type="ARBA" id="ARBA00001946"/>
    </source>
</evidence>
<dbReference type="Pfam" id="PF22973">
    <property type="entry name" value="GWD1_pHisD"/>
    <property type="match status" value="1"/>
</dbReference>
<dbReference type="PROSITE" id="PS51166">
    <property type="entry name" value="CBM20"/>
    <property type="match status" value="1"/>
</dbReference>
<name>E1ZAU4_CHLVA</name>
<dbReference type="KEGG" id="cvr:CHLNCDRAFT_21770"/>
<evidence type="ECO:0000256" key="7">
    <source>
        <dbReference type="ARBA" id="ARBA00022777"/>
    </source>
</evidence>
<dbReference type="Proteomes" id="UP000008141">
    <property type="component" value="Unassembled WGS sequence"/>
</dbReference>
<comment type="cofactor">
    <cofactor evidence="1">
        <name>Mg(2+)</name>
        <dbReference type="ChEBI" id="CHEBI:18420"/>
    </cofactor>
</comment>
<evidence type="ECO:0000256" key="2">
    <source>
        <dbReference type="ARBA" id="ARBA00007837"/>
    </source>
</evidence>
<dbReference type="STRING" id="554065.E1ZAU4"/>
<dbReference type="Gene3D" id="3.30.470.20">
    <property type="entry name" value="ATP-grasp fold, B domain"/>
    <property type="match status" value="1"/>
</dbReference>
<dbReference type="InterPro" id="IPR013815">
    <property type="entry name" value="ATP_grasp_subdomain_1"/>
</dbReference>
<keyword evidence="10" id="KW-0119">Carbohydrate metabolism</keyword>
<feature type="region of interest" description="Disordered" evidence="11">
    <location>
        <begin position="1"/>
        <end position="21"/>
    </location>
</feature>
<dbReference type="InParanoid" id="E1ZAU4"/>
<comment type="subunit">
    <text evidence="3">Homodimer.</text>
</comment>
<evidence type="ECO:0000259" key="12">
    <source>
        <dbReference type="PROSITE" id="PS51166"/>
    </source>
</evidence>
<dbReference type="OMA" id="VPMNWTE"/>
<dbReference type="AlphaFoldDB" id="E1ZAU4"/>
<keyword evidence="7" id="KW-0418">Kinase</keyword>
<comment type="similarity">
    <text evidence="2">Belongs to the PEP-utilizing enzyme family.</text>
</comment>
<feature type="compositionally biased region" description="Low complexity" evidence="11">
    <location>
        <begin position="164"/>
        <end position="189"/>
    </location>
</feature>
<dbReference type="GO" id="GO:0046872">
    <property type="term" value="F:metal ion binding"/>
    <property type="evidence" value="ECO:0007669"/>
    <property type="project" value="UniProtKB-KW"/>
</dbReference>
<evidence type="ECO:0000256" key="11">
    <source>
        <dbReference type="SAM" id="MobiDB-lite"/>
    </source>
</evidence>
<dbReference type="GO" id="GO:0005524">
    <property type="term" value="F:ATP binding"/>
    <property type="evidence" value="ECO:0007669"/>
    <property type="project" value="UniProtKB-KW"/>
</dbReference>
<dbReference type="SUPFAM" id="SSF56059">
    <property type="entry name" value="Glutathione synthetase ATP-binding domain-like"/>
    <property type="match status" value="1"/>
</dbReference>
<accession>E1ZAU4</accession>
<dbReference type="InterPro" id="IPR054481">
    <property type="entry name" value="GWD1_pHisD"/>
</dbReference>
<dbReference type="Pfam" id="PF00686">
    <property type="entry name" value="CBM_20"/>
    <property type="match status" value="1"/>
</dbReference>
<evidence type="ECO:0000256" key="5">
    <source>
        <dbReference type="ARBA" id="ARBA00022723"/>
    </source>
</evidence>
<organism evidence="14">
    <name type="scientific">Chlorella variabilis</name>
    <name type="common">Green alga</name>
    <dbReference type="NCBI Taxonomy" id="554065"/>
    <lineage>
        <taxon>Eukaryota</taxon>
        <taxon>Viridiplantae</taxon>
        <taxon>Chlorophyta</taxon>
        <taxon>core chlorophytes</taxon>
        <taxon>Trebouxiophyceae</taxon>
        <taxon>Chlorellales</taxon>
        <taxon>Chlorellaceae</taxon>
        <taxon>Chlorella clade</taxon>
        <taxon>Chlorella</taxon>
    </lineage>
</organism>
<dbReference type="OrthoDB" id="6123450at2759"/>
<evidence type="ECO:0000256" key="6">
    <source>
        <dbReference type="ARBA" id="ARBA00022741"/>
    </source>
</evidence>
<dbReference type="PANTHER" id="PTHR47453">
    <property type="entry name" value="PHOSPHOGLUCAN, WATER DIKINASE, CHLOROPLASTIC"/>
    <property type="match status" value="1"/>
</dbReference>
<keyword evidence="6" id="KW-0547">Nucleotide-binding</keyword>
<feature type="domain" description="CBM20" evidence="12">
    <location>
        <begin position="26"/>
        <end position="131"/>
    </location>
</feature>
<evidence type="ECO:0000256" key="9">
    <source>
        <dbReference type="ARBA" id="ARBA00022842"/>
    </source>
</evidence>
<dbReference type="GeneID" id="17356482"/>
<evidence type="ECO:0000256" key="3">
    <source>
        <dbReference type="ARBA" id="ARBA00011738"/>
    </source>
</evidence>
<dbReference type="eggNOG" id="ENOG502QS3J">
    <property type="taxonomic scope" value="Eukaryota"/>
</dbReference>
<dbReference type="CDD" id="cd05467">
    <property type="entry name" value="CBM20"/>
    <property type="match status" value="1"/>
</dbReference>
<dbReference type="FunCoup" id="E1ZAU4">
    <property type="interactions" value="308"/>
</dbReference>
<dbReference type="SMART" id="SM01065">
    <property type="entry name" value="CBM_2"/>
    <property type="match status" value="1"/>
</dbReference>
<evidence type="ECO:0000256" key="8">
    <source>
        <dbReference type="ARBA" id="ARBA00022840"/>
    </source>
</evidence>
<dbReference type="SUPFAM" id="SSF49452">
    <property type="entry name" value="Starch-binding domain-like"/>
    <property type="match status" value="1"/>
</dbReference>
<keyword evidence="9" id="KW-0460">Magnesium</keyword>
<dbReference type="Gene3D" id="2.60.40.10">
    <property type="entry name" value="Immunoglobulins"/>
    <property type="match status" value="1"/>
</dbReference>
<dbReference type="InterPro" id="IPR002192">
    <property type="entry name" value="PPDK_AMP/ATP-bd"/>
</dbReference>
<reference evidence="13 14" key="1">
    <citation type="journal article" date="2010" name="Plant Cell">
        <title>The Chlorella variabilis NC64A genome reveals adaptation to photosymbiosis, coevolution with viruses, and cryptic sex.</title>
        <authorList>
            <person name="Blanc G."/>
            <person name="Duncan G."/>
            <person name="Agarkova I."/>
            <person name="Borodovsky M."/>
            <person name="Gurnon J."/>
            <person name="Kuo A."/>
            <person name="Lindquist E."/>
            <person name="Lucas S."/>
            <person name="Pangilinan J."/>
            <person name="Polle J."/>
            <person name="Salamov A."/>
            <person name="Terry A."/>
            <person name="Yamada T."/>
            <person name="Dunigan D.D."/>
            <person name="Grigoriev I.V."/>
            <person name="Claverie J.M."/>
            <person name="Van Etten J.L."/>
        </authorList>
    </citation>
    <scope>NUCLEOTIDE SEQUENCE [LARGE SCALE GENOMIC DNA]</scope>
    <source>
        <strain evidence="13 14">NC64A</strain>
    </source>
</reference>
<evidence type="ECO:0000256" key="10">
    <source>
        <dbReference type="ARBA" id="ARBA00023277"/>
    </source>
</evidence>
<keyword evidence="5" id="KW-0479">Metal-binding</keyword>
<evidence type="ECO:0000313" key="13">
    <source>
        <dbReference type="EMBL" id="EFN57326.1"/>
    </source>
</evidence>
<dbReference type="PANTHER" id="PTHR47453:SF1">
    <property type="entry name" value="PHOSPHOGLUCAN, WATER DIKINASE, CHLOROPLASTIC"/>
    <property type="match status" value="1"/>
</dbReference>
<dbReference type="GO" id="GO:2001070">
    <property type="term" value="F:starch binding"/>
    <property type="evidence" value="ECO:0007669"/>
    <property type="project" value="InterPro"/>
</dbReference>
<dbReference type="RefSeq" id="XP_005849428.1">
    <property type="nucleotide sequence ID" value="XM_005849366.1"/>
</dbReference>
<dbReference type="Gene3D" id="3.30.1490.20">
    <property type="entry name" value="ATP-grasp fold, A domain"/>
    <property type="match status" value="1"/>
</dbReference>
<feature type="compositionally biased region" description="Basic residues" evidence="11">
    <location>
        <begin position="1"/>
        <end position="11"/>
    </location>
</feature>
<feature type="compositionally biased region" description="Basic and acidic residues" evidence="11">
    <location>
        <begin position="153"/>
        <end position="163"/>
    </location>
</feature>
<evidence type="ECO:0000256" key="4">
    <source>
        <dbReference type="ARBA" id="ARBA00022679"/>
    </source>
</evidence>
<dbReference type="Pfam" id="PF01326">
    <property type="entry name" value="PPDK_N"/>
    <property type="match status" value="1"/>
</dbReference>
<dbReference type="GO" id="GO:0016301">
    <property type="term" value="F:kinase activity"/>
    <property type="evidence" value="ECO:0007669"/>
    <property type="project" value="UniProtKB-KW"/>
</dbReference>
<proteinExistence type="inferred from homology"/>
<keyword evidence="14" id="KW-1185">Reference proteome</keyword>
<dbReference type="InterPro" id="IPR013784">
    <property type="entry name" value="Carb-bd-like_fold"/>
</dbReference>
<gene>
    <name evidence="13" type="ORF">CHLNCDRAFT_21770</name>
</gene>
<evidence type="ECO:0000313" key="14">
    <source>
        <dbReference type="Proteomes" id="UP000008141"/>
    </source>
</evidence>
<sequence length="1182" mass="124099">MPRQQRGRRQQPARPARGLAAPVCAQGGGDDVLVRFSVQREVKFGEAVRLVGSHPSLGNWKVRKAPSMGWREGHIWVAEVALPPGTALEFKCVRVKGEDGGDGRWEDGDNRSLVVPAGGASSLSVLLEWGGEMHVQAAGAGEELPGLEGAHQQQREREWERSRSGSGSDSDDSWAPPSSGGSGSSFDDSMALLPQWQGKELRFMQSNEHSRDRRGVWDTAGLEGPALHLVAGDRDAANWLGKLEVVKKLLVDNAPELRPSLDALAHAYIYMQWLATGAVECVEGGGHHRPNRHAELARSMFRSLEWVIGEQGHVSPAVALAGRRLQSRLPSFTEQFTQSVPLTRIRDIAHRNDIPRDLKAEIKHTLQNKLHRNAGPEDLHTTEAMLARVTANPGEFSESFVHEFRVFTAELRDFFNAGSLTDMLNDVRPGLDEASAKLLDHFGWVKGELDAAGEGADQNKLIDVLHAATSVRALLMSGLSSGLRNDAPDRAMAMRQKWRQCEVRAEDYAFVLLSRFINSLEYQVGVCCTGVSCQHVCGWDGWVGGRHATGKATPERAGGLAEGGRLLAAGQRAEATLQQRPAPLPSPPHRLKATLQRLRRLTEAYSQLMLDAYSGRAAAMGRALGLEVERYMVFTEAEIRASLVFQLSKLSSLLIKATNICAGGSPWDVVMAGSAEGLLLRVPALEPGCLDAAHGQASRAQRCTTAGAQDAILLVQGATGDEEVAALGPNLRGIILQHDLPHLSHLGVRTRQEGVPFVTCEDNEAVAWAADSLMGQRVRLEASADGVSISAAAAGGAAANGNGSSSKNGSSNGSGAAARRPAASAGAVERVRSVTVVPLEEATVATAGAKAASCGELLRLAAACSTAAASAATAANGSSTSTAIMSAPDGVVLPFGCMEAAAAADGKQERLAGLIGQLEGAVAGLAQAGGGGSASGLAALDAVCGDIQGLLAGLTISQQALQRVAGAFKPGATVIVRSSANVEDLAGMSGAGLYDSIPNVDSGNPGALQAAVAGVWASLFSRRAVLSRHAAGVPQEASCMAVVVQRQLAPDLCFVLHTRHPVTGDADVLSAELAPGLGETLASGTRGTPWRMEADKRTSAVTTTAFANFSKALLPPGGPAVVTAARWLLPCPPAVSEEVRKGVGMRLLAVAAALEHEFGGAQDVEGCFVGNDLYVVQTRPQP</sequence>